<proteinExistence type="predicted"/>
<dbReference type="RefSeq" id="WP_063099605.1">
    <property type="nucleotide sequence ID" value="NZ_CP015145.1"/>
</dbReference>
<reference evidence="1 2" key="1">
    <citation type="submission" date="2016-04" db="EMBL/GenBank/DDBJ databases">
        <title>Complete genome sequencing of OXA-72 bearing Acinetobacter pittii strain IEC338SC.</title>
        <authorList>
            <person name="Brasiliense D.M."/>
            <person name="Lima K.V."/>
            <person name="Souza C.O."/>
            <person name="Dutra L.G."/>
            <person name="Mamizuka E.M."/>
            <person name="Perez-Chaparro P.J."/>
            <person name="McCulloch J.A."/>
        </authorList>
    </citation>
    <scope>NUCLEOTIDE SEQUENCE [LARGE SCALE GENOMIC DNA]</scope>
    <source>
        <strain evidence="1 2">IEC338SC</strain>
    </source>
</reference>
<gene>
    <name evidence="1" type="ORF">IEC338SC_3678</name>
</gene>
<dbReference type="AlphaFoldDB" id="A0AB33BSW8"/>
<organism evidence="1 2">
    <name type="scientific">Acinetobacter pittii</name>
    <name type="common">Acinetobacter genomosp. 3</name>
    <dbReference type="NCBI Taxonomy" id="48296"/>
    <lineage>
        <taxon>Bacteria</taxon>
        <taxon>Pseudomonadati</taxon>
        <taxon>Pseudomonadota</taxon>
        <taxon>Gammaproteobacteria</taxon>
        <taxon>Moraxellales</taxon>
        <taxon>Moraxellaceae</taxon>
        <taxon>Acinetobacter</taxon>
        <taxon>Acinetobacter calcoaceticus/baumannii complex</taxon>
    </lineage>
</organism>
<dbReference type="Proteomes" id="UP000076152">
    <property type="component" value="Chromosome"/>
</dbReference>
<protein>
    <submittedName>
        <fullName evidence="1">Uncharacterized protein</fullName>
    </submittedName>
</protein>
<evidence type="ECO:0000313" key="2">
    <source>
        <dbReference type="Proteomes" id="UP000076152"/>
    </source>
</evidence>
<dbReference type="EMBL" id="CP015145">
    <property type="protein sequence ID" value="AMX20774.1"/>
    <property type="molecule type" value="Genomic_DNA"/>
</dbReference>
<evidence type="ECO:0000313" key="1">
    <source>
        <dbReference type="EMBL" id="AMX20774.1"/>
    </source>
</evidence>
<accession>A0AB33BSW8</accession>
<name>A0AB33BSW8_ACIPI</name>
<sequence>MQFIEDSFADKVRKNKIKSPLRPDFSIDKWNSAPKITDFDQSLYEAGLYFHSQFKCLRDHLEQLNKIPTSLSKEDYLKFFIGISNRNAKVAIDSVQEILNESQPFKLDINLHAIQTSNNPLGNLLTFNDVSTLLVDGIFYNVLTHLDEKPHNEGPRIRQEDLFQIINTENILSQLYNSYEQYWNSILYEQISFNINDNEVYLEDNPEIMISSVINDARSTKIRSNQIMINYQYHEDLYKDYLYLVYINNQISYNVFSNLEKKHQQSIISSLFSFYGEETINFLPNALPDLNYNIDEVIAVFIQLSSLSYDIIRTLNSDTSVEPQNCNKIKSFNKIINTEELTRNLVTVLGIDESKVEQILDFLTFTNKRVPGPRTDLWRSPIIKINDKENLLVLEPLLHPVGLRCFEGWMAKAEVDISQKGTPFENHIKDQLKELFAKNTYIETSKIFERETLSIDGQEEEIDLLFKIGNLVVLGEAKCVVTTDSPISIWNTLDIIKHASEQATRKLDFVFKNFKTICSRFNWTYDENIELMFQPVVLISNGFGIGTTFFGVPILDHNILFSYFKNGKIPLISTGEGEDLSYLRIYNSPEELQKNFSKFSSKPPVFETYRICLNTSTPVKLISCKDEYKDLIQHTRLGVSGINESEILNHDYGFELVKLDSLDAYLARE</sequence>